<reference evidence="7" key="1">
    <citation type="submission" date="2015-01" db="EMBL/GenBank/DDBJ databases">
        <title>The Genome Sequence of Cladophialophora bantiana CBS 173.52.</title>
        <authorList>
            <consortium name="The Broad Institute Genomics Platform"/>
            <person name="Cuomo C."/>
            <person name="de Hoog S."/>
            <person name="Gorbushina A."/>
            <person name="Stielow B."/>
            <person name="Teixiera M."/>
            <person name="Abouelleil A."/>
            <person name="Chapman S.B."/>
            <person name="Priest M."/>
            <person name="Young S.K."/>
            <person name="Wortman J."/>
            <person name="Nusbaum C."/>
            <person name="Birren B."/>
        </authorList>
    </citation>
    <scope>NUCLEOTIDE SEQUENCE [LARGE SCALE GENOMIC DNA]</scope>
    <source>
        <strain evidence="7">CBS 173.52</strain>
    </source>
</reference>
<keyword evidence="5" id="KW-0732">Signal</keyword>
<gene>
    <name evidence="7" type="ORF">Z519_09659</name>
</gene>
<organism evidence="7 8">
    <name type="scientific">Cladophialophora bantiana (strain ATCC 10958 / CBS 173.52 / CDC B-1940 / NIH 8579)</name>
    <name type="common">Xylohypha bantiana</name>
    <dbReference type="NCBI Taxonomy" id="1442370"/>
    <lineage>
        <taxon>Eukaryota</taxon>
        <taxon>Fungi</taxon>
        <taxon>Dikarya</taxon>
        <taxon>Ascomycota</taxon>
        <taxon>Pezizomycotina</taxon>
        <taxon>Eurotiomycetes</taxon>
        <taxon>Chaetothyriomycetidae</taxon>
        <taxon>Chaetothyriales</taxon>
        <taxon>Herpotrichiellaceae</taxon>
        <taxon>Cladophialophora</taxon>
    </lineage>
</organism>
<dbReference type="AlphaFoldDB" id="A0A0D2H8H0"/>
<dbReference type="EC" id="3.1.1.-" evidence="3"/>
<proteinExistence type="inferred from homology"/>
<protein>
    <recommendedName>
        <fullName evidence="3">Carboxylic ester hydrolase</fullName>
        <ecNumber evidence="3">3.1.1.-</ecNumber>
    </recommendedName>
</protein>
<dbReference type="GeneID" id="27702587"/>
<dbReference type="EMBL" id="KN846995">
    <property type="protein sequence ID" value="KIW89503.1"/>
    <property type="molecule type" value="Genomic_DNA"/>
</dbReference>
<feature type="compositionally biased region" description="Acidic residues" evidence="4">
    <location>
        <begin position="507"/>
        <end position="521"/>
    </location>
</feature>
<comment type="similarity">
    <text evidence="1 3">Belongs to the type-B carboxylesterase/lipase family.</text>
</comment>
<dbReference type="RefSeq" id="XP_016616172.1">
    <property type="nucleotide sequence ID" value="XM_016767380.1"/>
</dbReference>
<sequence>MLPVFLLCCLSTVLAVNPLVHLEYASYKGTALPNGVTQWLGMRYAAPPTRSLRFAAPQDPPGVGSIQVADKHGAICIGTGSNAHDPRFSEDCLFLDVYAPSHVTDTSKLPVYFFIQGGGFNFNSNANYNGSSLITASGHGLVVVTFNYRVGPYGFLASREIEDSASASVNNGLKDQRKALEWVQKYISQFGGDPKHVVLGGDSAGAASIAYHLTAYGGRDDGLFVAAAAESVSFAPILTIQESQYQYDNFVKRLGCAPRTTSQDSTMKDDTLSCLRSKSTAEVQAQNNNLPYSGAQHPPLYMWNPVLDNELIQNYTYVAFDNGDFIRIPVLFGDDTNGGTVFTPRSTSSLAQSNTFLHDQFPNLTFEQLRQINQLYPNKGPQFPNSGSWWRQVSNVYGDMRYMCPNLFISSAYSRYGVQGNWNYWYNVHDAAQVRQGLGVPHTVELSAIWGPENTNGAAPPSYRQGGPNAWIVPLMQSYWISFIRTLDPNPLRMQDAPVWQEFVVPDEEDSASASDSDGDIGDSGSGAGDGNWMRMLFDTAQTTDMVEVSTAVRKRCHYLNSIGLALKQ</sequence>
<dbReference type="Proteomes" id="UP000053789">
    <property type="component" value="Unassembled WGS sequence"/>
</dbReference>
<evidence type="ECO:0000313" key="8">
    <source>
        <dbReference type="Proteomes" id="UP000053789"/>
    </source>
</evidence>
<dbReference type="InterPro" id="IPR019826">
    <property type="entry name" value="Carboxylesterase_B_AS"/>
</dbReference>
<dbReference type="OrthoDB" id="408631at2759"/>
<dbReference type="Pfam" id="PF00135">
    <property type="entry name" value="COesterase"/>
    <property type="match status" value="1"/>
</dbReference>
<dbReference type="VEuPathDB" id="FungiDB:Z519_09659"/>
<dbReference type="SUPFAM" id="SSF53474">
    <property type="entry name" value="alpha/beta-Hydrolases"/>
    <property type="match status" value="1"/>
</dbReference>
<dbReference type="ESTHER" id="xylba-a0a0d2h8h0">
    <property type="family name" value="Fungal_carboxylesterase_lipase"/>
</dbReference>
<keyword evidence="8" id="KW-1185">Reference proteome</keyword>
<evidence type="ECO:0000256" key="4">
    <source>
        <dbReference type="SAM" id="MobiDB-lite"/>
    </source>
</evidence>
<dbReference type="GO" id="GO:0016787">
    <property type="term" value="F:hydrolase activity"/>
    <property type="evidence" value="ECO:0007669"/>
    <property type="project" value="UniProtKB-KW"/>
</dbReference>
<evidence type="ECO:0000256" key="2">
    <source>
        <dbReference type="ARBA" id="ARBA00022801"/>
    </source>
</evidence>
<dbReference type="InterPro" id="IPR002018">
    <property type="entry name" value="CarbesteraseB"/>
</dbReference>
<evidence type="ECO:0000256" key="1">
    <source>
        <dbReference type="ARBA" id="ARBA00005964"/>
    </source>
</evidence>
<dbReference type="InterPro" id="IPR050309">
    <property type="entry name" value="Type-B_Carboxylest/Lipase"/>
</dbReference>
<feature type="domain" description="Carboxylesterase type B" evidence="6">
    <location>
        <begin position="18"/>
        <end position="506"/>
    </location>
</feature>
<dbReference type="PROSITE" id="PS00941">
    <property type="entry name" value="CARBOXYLESTERASE_B_2"/>
    <property type="match status" value="1"/>
</dbReference>
<dbReference type="HOGENOM" id="CLU_006586_10_7_1"/>
<dbReference type="InterPro" id="IPR019819">
    <property type="entry name" value="Carboxylesterase_B_CS"/>
</dbReference>
<dbReference type="Gene3D" id="3.40.50.1820">
    <property type="entry name" value="alpha/beta hydrolase"/>
    <property type="match status" value="1"/>
</dbReference>
<name>A0A0D2H8H0_CLAB1</name>
<evidence type="ECO:0000313" key="7">
    <source>
        <dbReference type="EMBL" id="KIW89503.1"/>
    </source>
</evidence>
<accession>A0A0D2H8H0</accession>
<dbReference type="PROSITE" id="PS00122">
    <property type="entry name" value="CARBOXYLESTERASE_B_1"/>
    <property type="match status" value="1"/>
</dbReference>
<evidence type="ECO:0000259" key="6">
    <source>
        <dbReference type="Pfam" id="PF00135"/>
    </source>
</evidence>
<feature type="region of interest" description="Disordered" evidence="4">
    <location>
        <begin position="507"/>
        <end position="528"/>
    </location>
</feature>
<dbReference type="InterPro" id="IPR029058">
    <property type="entry name" value="AB_hydrolase_fold"/>
</dbReference>
<evidence type="ECO:0000256" key="5">
    <source>
        <dbReference type="SAM" id="SignalP"/>
    </source>
</evidence>
<feature type="signal peptide" evidence="5">
    <location>
        <begin position="1"/>
        <end position="15"/>
    </location>
</feature>
<feature type="chain" id="PRO_5012723401" description="Carboxylic ester hydrolase" evidence="5">
    <location>
        <begin position="16"/>
        <end position="569"/>
    </location>
</feature>
<evidence type="ECO:0000256" key="3">
    <source>
        <dbReference type="RuleBase" id="RU361235"/>
    </source>
</evidence>
<dbReference type="PANTHER" id="PTHR11559">
    <property type="entry name" value="CARBOXYLESTERASE"/>
    <property type="match status" value="1"/>
</dbReference>
<keyword evidence="2 3" id="KW-0378">Hydrolase</keyword>